<gene>
    <name evidence="1" type="ORF">C8F04DRAFT_1229600</name>
</gene>
<keyword evidence="2" id="KW-1185">Reference proteome</keyword>
<proteinExistence type="predicted"/>
<organism evidence="1 2">
    <name type="scientific">Mycena alexandri</name>
    <dbReference type="NCBI Taxonomy" id="1745969"/>
    <lineage>
        <taxon>Eukaryota</taxon>
        <taxon>Fungi</taxon>
        <taxon>Dikarya</taxon>
        <taxon>Basidiomycota</taxon>
        <taxon>Agaricomycotina</taxon>
        <taxon>Agaricomycetes</taxon>
        <taxon>Agaricomycetidae</taxon>
        <taxon>Agaricales</taxon>
        <taxon>Marasmiineae</taxon>
        <taxon>Mycenaceae</taxon>
        <taxon>Mycena</taxon>
    </lineage>
</organism>
<accession>A0AAD6TBI1</accession>
<evidence type="ECO:0000313" key="1">
    <source>
        <dbReference type="EMBL" id="KAJ7042883.1"/>
    </source>
</evidence>
<protein>
    <submittedName>
        <fullName evidence="1">Uncharacterized protein</fullName>
    </submittedName>
</protein>
<comment type="caution">
    <text evidence="1">The sequence shown here is derived from an EMBL/GenBank/DDBJ whole genome shotgun (WGS) entry which is preliminary data.</text>
</comment>
<evidence type="ECO:0000313" key="2">
    <source>
        <dbReference type="Proteomes" id="UP001218188"/>
    </source>
</evidence>
<name>A0AAD6TBI1_9AGAR</name>
<sequence length="856" mass="96935">MSYTAALFDSPNGDLPFEFVRKRPGSVSVRAGFLDLPKYEALIWSKGKRKKPCVTNHSGSTVTRLSRLLPFHHHQIATRCMWNIVFRVGAKAIGRRNYSRSTKITEYLRDLSLNTRDPLWRLVMALNSPRRLSLSSALDASHVSLDDFAHWRASIYASDIDKALENKPSSVPPSWLVLYLAGFRVRTSRHASGSLLDLSFDHIKAAPPAVQAPLLVITMIHLARFDIVLPMQRVIDAFLVVSINHESQNMHFNHLLAAMTSIRQRSRQTGRNAVTVLRTMEARQLRLAPRTCSALLADRYTTHGLTEYLRRRQMHLGVVPTASHFESYLRVYAADGAIHDAQRYARAIRQLRRPYYDGRGTEEDAADQAEHVARSDTLLARSQPDSASAFEFLVRLAEKSEKADKTDRLRHLAPRRPNTHPRAVYGKRTVDSYDWASAFAVAVRDLTIPSYALHDLVMRARPVSSEMRHTVATHTMLIRGFLLRHAWEMAYGAWTRLVRSGLHIDEMALAAGIQALVLSSRPEQAFSTLEMHTTRSRAELSTQYRHLRPLRVTTALINLFMNSLHRILRPDLVFRLWDAMEELYDVRPSAETLRIMLEAAQFPHILDDSFSGQFALLALKNPFRNPPPPPATRPALVHSLTSQAATSYRSGVWRDKAATETASRIFLQAVFNAPERLPLATLEPPAYAVRAYTESDSAAPTIRLSMAPQPFELPQDVLAPGGRAHFPGIVLRERDWAAYIMLLGMTRRAPEIARVLVWMRGLGMRPSKRTLGVALAFWGEVSVQPPMIAAMAGREGDQYLRLVQWLREWCGDLLDERAVGLWRARITRVKMQRQQTAHAGRLVDEESIWAMRDINA</sequence>
<reference evidence="1" key="1">
    <citation type="submission" date="2023-03" db="EMBL/GenBank/DDBJ databases">
        <title>Massive genome expansion in bonnet fungi (Mycena s.s.) driven by repeated elements and novel gene families across ecological guilds.</title>
        <authorList>
            <consortium name="Lawrence Berkeley National Laboratory"/>
            <person name="Harder C.B."/>
            <person name="Miyauchi S."/>
            <person name="Viragh M."/>
            <person name="Kuo A."/>
            <person name="Thoen E."/>
            <person name="Andreopoulos B."/>
            <person name="Lu D."/>
            <person name="Skrede I."/>
            <person name="Drula E."/>
            <person name="Henrissat B."/>
            <person name="Morin E."/>
            <person name="Kohler A."/>
            <person name="Barry K."/>
            <person name="LaButti K."/>
            <person name="Morin E."/>
            <person name="Salamov A."/>
            <person name="Lipzen A."/>
            <person name="Mereny Z."/>
            <person name="Hegedus B."/>
            <person name="Baldrian P."/>
            <person name="Stursova M."/>
            <person name="Weitz H."/>
            <person name="Taylor A."/>
            <person name="Grigoriev I.V."/>
            <person name="Nagy L.G."/>
            <person name="Martin F."/>
            <person name="Kauserud H."/>
        </authorList>
    </citation>
    <scope>NUCLEOTIDE SEQUENCE</scope>
    <source>
        <strain evidence="1">CBHHK200</strain>
    </source>
</reference>
<dbReference type="AlphaFoldDB" id="A0AAD6TBI1"/>
<dbReference type="Proteomes" id="UP001218188">
    <property type="component" value="Unassembled WGS sequence"/>
</dbReference>
<dbReference type="EMBL" id="JARJCM010000011">
    <property type="protein sequence ID" value="KAJ7042883.1"/>
    <property type="molecule type" value="Genomic_DNA"/>
</dbReference>